<name>A0ABP9DAJ8_9BACT</name>
<evidence type="ECO:0000256" key="1">
    <source>
        <dbReference type="SAM" id="Phobius"/>
    </source>
</evidence>
<dbReference type="EMBL" id="BAABJX010000032">
    <property type="protein sequence ID" value="GAA4835538.1"/>
    <property type="molecule type" value="Genomic_DNA"/>
</dbReference>
<reference evidence="3" key="1">
    <citation type="journal article" date="2019" name="Int. J. Syst. Evol. Microbiol.">
        <title>The Global Catalogue of Microorganisms (GCM) 10K type strain sequencing project: providing services to taxonomists for standard genome sequencing and annotation.</title>
        <authorList>
            <consortium name="The Broad Institute Genomics Platform"/>
            <consortium name="The Broad Institute Genome Sequencing Center for Infectious Disease"/>
            <person name="Wu L."/>
            <person name="Ma J."/>
        </authorList>
    </citation>
    <scope>NUCLEOTIDE SEQUENCE [LARGE SCALE GENOMIC DNA]</scope>
    <source>
        <strain evidence="3">JCM 18326</strain>
    </source>
</reference>
<keyword evidence="3" id="KW-1185">Reference proteome</keyword>
<protein>
    <submittedName>
        <fullName evidence="2">Uncharacterized protein</fullName>
    </submittedName>
</protein>
<keyword evidence="1" id="KW-1133">Transmembrane helix</keyword>
<gene>
    <name evidence="2" type="ORF">GCM10023331_21000</name>
</gene>
<comment type="caution">
    <text evidence="2">The sequence shown here is derived from an EMBL/GenBank/DDBJ whole genome shotgun (WGS) entry which is preliminary data.</text>
</comment>
<keyword evidence="1" id="KW-0472">Membrane</keyword>
<feature type="transmembrane region" description="Helical" evidence="1">
    <location>
        <begin position="69"/>
        <end position="86"/>
    </location>
</feature>
<evidence type="ECO:0000313" key="3">
    <source>
        <dbReference type="Proteomes" id="UP001500298"/>
    </source>
</evidence>
<keyword evidence="1" id="KW-0812">Transmembrane</keyword>
<dbReference type="Proteomes" id="UP001500298">
    <property type="component" value="Unassembled WGS sequence"/>
</dbReference>
<proteinExistence type="predicted"/>
<accession>A0ABP9DAJ8</accession>
<dbReference type="RefSeq" id="WP_345371578.1">
    <property type="nucleotide sequence ID" value="NZ_BAABJX010000032.1"/>
</dbReference>
<organism evidence="2 3">
    <name type="scientific">Algivirga pacifica</name>
    <dbReference type="NCBI Taxonomy" id="1162670"/>
    <lineage>
        <taxon>Bacteria</taxon>
        <taxon>Pseudomonadati</taxon>
        <taxon>Bacteroidota</taxon>
        <taxon>Cytophagia</taxon>
        <taxon>Cytophagales</taxon>
        <taxon>Flammeovirgaceae</taxon>
        <taxon>Algivirga</taxon>
    </lineage>
</organism>
<evidence type="ECO:0000313" key="2">
    <source>
        <dbReference type="EMBL" id="GAA4835538.1"/>
    </source>
</evidence>
<sequence>MTGYYYYMVWEYFEEHLEIIAVWIPILFFTVRQLLRILDGEPLNNHKNDPNNEEFRFYNGFFRAKKSTLAIYLSLLTVMLVLIYSAPDLERIIYSSGLLLAILSFHLKESIVSIQFIENRLILGGRIFKSNKIKKVEVWNDVIVIHRLKGKPYRFELIYSSKNFTLMTSMLYRVHQFCDEHGILIEDQFEYVAESNEELYSNKW</sequence>